<comment type="subunit">
    <text evidence="4">Homodimer. Interacts with microtubules via its N-terminus.</text>
</comment>
<dbReference type="GO" id="GO:0005768">
    <property type="term" value="C:endosome"/>
    <property type="evidence" value="ECO:0007669"/>
    <property type="project" value="UniProtKB-SubCell"/>
</dbReference>
<keyword evidence="7" id="KW-0254">Endocytosis</keyword>
<dbReference type="PANTHER" id="PTHR18947">
    <property type="entry name" value="HOOK PROTEINS"/>
    <property type="match status" value="1"/>
</dbReference>
<dbReference type="InterPro" id="IPR008636">
    <property type="entry name" value="Hook_C"/>
</dbReference>
<evidence type="ECO:0000256" key="2">
    <source>
        <dbReference type="ARBA" id="ARBA00004245"/>
    </source>
</evidence>
<dbReference type="AlphaFoldDB" id="A0A9N9RW94"/>
<evidence type="ECO:0000256" key="12">
    <source>
        <dbReference type="ARBA" id="ARBA00055855"/>
    </source>
</evidence>
<name>A0A9N9RW94_9DIPT</name>
<evidence type="ECO:0000259" key="15">
    <source>
        <dbReference type="PROSITE" id="PS50021"/>
    </source>
</evidence>
<dbReference type="GO" id="GO:0005874">
    <property type="term" value="C:microtubule"/>
    <property type="evidence" value="ECO:0007669"/>
    <property type="project" value="UniProtKB-KW"/>
</dbReference>
<comment type="subcellular location">
    <subcellularLocation>
        <location evidence="2">Cytoplasm</location>
        <location evidence="2">Cytoskeleton</location>
    </subcellularLocation>
    <subcellularLocation>
        <location evidence="1">Endosome</location>
    </subcellularLocation>
</comment>
<dbReference type="EMBL" id="OU895878">
    <property type="protein sequence ID" value="CAG9804023.1"/>
    <property type="molecule type" value="Genomic_DNA"/>
</dbReference>
<feature type="region of interest" description="Disordered" evidence="14">
    <location>
        <begin position="618"/>
        <end position="638"/>
    </location>
</feature>
<dbReference type="SUPFAM" id="SSF116907">
    <property type="entry name" value="Hook domain"/>
    <property type="match status" value="1"/>
</dbReference>
<dbReference type="Pfam" id="PF05622">
    <property type="entry name" value="HOOK"/>
    <property type="match status" value="1"/>
</dbReference>
<evidence type="ECO:0000256" key="3">
    <source>
        <dbReference type="ARBA" id="ARBA00006946"/>
    </source>
</evidence>
<dbReference type="GO" id="GO:0008017">
    <property type="term" value="F:microtubule binding"/>
    <property type="evidence" value="ECO:0007669"/>
    <property type="project" value="InterPro"/>
</dbReference>
<dbReference type="GO" id="GO:0051959">
    <property type="term" value="F:dynein light intermediate chain binding"/>
    <property type="evidence" value="ECO:0007669"/>
    <property type="project" value="TreeGrafter"/>
</dbReference>
<evidence type="ECO:0000256" key="13">
    <source>
        <dbReference type="SAM" id="Coils"/>
    </source>
</evidence>
<dbReference type="InterPro" id="IPR036872">
    <property type="entry name" value="CH_dom_sf"/>
</dbReference>
<dbReference type="GO" id="GO:0006897">
    <property type="term" value="P:endocytosis"/>
    <property type="evidence" value="ECO:0007669"/>
    <property type="project" value="UniProtKB-KW"/>
</dbReference>
<keyword evidence="11" id="KW-0206">Cytoskeleton</keyword>
<dbReference type="PANTHER" id="PTHR18947:SF39">
    <property type="entry name" value="PROTEIN HOOK"/>
    <property type="match status" value="1"/>
</dbReference>
<dbReference type="Gene3D" id="1.10.418.10">
    <property type="entry name" value="Calponin-like domain"/>
    <property type="match status" value="1"/>
</dbReference>
<dbReference type="Pfam" id="PF19047">
    <property type="entry name" value="HOOK_N"/>
    <property type="match status" value="1"/>
</dbReference>
<reference evidence="16" key="1">
    <citation type="submission" date="2022-01" db="EMBL/GenBank/DDBJ databases">
        <authorList>
            <person name="King R."/>
        </authorList>
    </citation>
    <scope>NUCLEOTIDE SEQUENCE</scope>
</reference>
<evidence type="ECO:0000313" key="16">
    <source>
        <dbReference type="EMBL" id="CAG9804023.1"/>
    </source>
</evidence>
<evidence type="ECO:0000256" key="14">
    <source>
        <dbReference type="SAM" id="MobiDB-lite"/>
    </source>
</evidence>
<dbReference type="PROSITE" id="PS00018">
    <property type="entry name" value="EF_HAND_1"/>
    <property type="match status" value="1"/>
</dbReference>
<evidence type="ECO:0000256" key="4">
    <source>
        <dbReference type="ARBA" id="ARBA00011241"/>
    </source>
</evidence>
<evidence type="ECO:0000256" key="7">
    <source>
        <dbReference type="ARBA" id="ARBA00022583"/>
    </source>
</evidence>
<dbReference type="InterPro" id="IPR043936">
    <property type="entry name" value="HOOK_N"/>
</dbReference>
<sequence>MDKKEMYESLIKWLKILELSGACSTALDLSTGVTLGELLAVLVPNYTPKIRNISINDNWRSKASNLKKIVDSIVMYYSNELDLTLDEHLIPDVFKIAENNDEGELIKLIKLILGIAVNCENKLQYITQIMEMEEDIQRNIMTALQEIENIGTPSSTRNSLNMQNSEIKNDQEYLAQKLHEKENLICLMTNEKITMQHEINKLQMTVEKYENQALIGEDGISLGAPLQGSVRMNELRKQIEILKNDLLLSETMKEDLKMRAMQQEKQISSLQMKIDDLTKASFELSQIKDEVDILRDANEKSKEYERQLTIYKKKLEDTNDVKRQIKQLEERTAEYLKQNLQYEEEIKKLSAVKGQVDLYKNQLDELHIKLDSEMQKTIKSEFDLQVIQTKLSGMTRERDNFKAQLTNLEEKLDEFKCKNTTGDDDDSTNISRELFGDNMKEKIVRLEAENKALREGQQTALSDLLNDSNQRNEKLRDQLKTANQKILLLTSQTDVDKNKNGTLELSELCDQRERLLEEAQSQISNSHQRIRLLEVSLENKTHDLAGLEQKYKKCVEKAKEVIQGLGLSDGTVNEVPEELEERMSVAESKLIVAAFYRMAINTQRENVDSKLASLSQGQSFMARQRQPAARKPITNYKK</sequence>
<dbReference type="GO" id="GO:0031122">
    <property type="term" value="P:cytoplasmic microtubule organization"/>
    <property type="evidence" value="ECO:0007669"/>
    <property type="project" value="InterPro"/>
</dbReference>
<dbReference type="GO" id="GO:0005813">
    <property type="term" value="C:centrosome"/>
    <property type="evidence" value="ECO:0007669"/>
    <property type="project" value="TreeGrafter"/>
</dbReference>
<dbReference type="FunFam" id="1.10.418.10:FF:000024">
    <property type="entry name" value="Hook homolog 3 (Drosophila)"/>
    <property type="match status" value="1"/>
</dbReference>
<evidence type="ECO:0000256" key="9">
    <source>
        <dbReference type="ARBA" id="ARBA00022753"/>
    </source>
</evidence>
<evidence type="ECO:0000256" key="5">
    <source>
        <dbReference type="ARBA" id="ARBA00018971"/>
    </source>
</evidence>
<dbReference type="PROSITE" id="PS50021">
    <property type="entry name" value="CH"/>
    <property type="match status" value="1"/>
</dbReference>
<protein>
    <recommendedName>
        <fullName evidence="5">Protein hook</fullName>
    </recommendedName>
</protein>
<evidence type="ECO:0000256" key="6">
    <source>
        <dbReference type="ARBA" id="ARBA00022490"/>
    </source>
</evidence>
<gene>
    <name evidence="16" type="ORF">CHIRRI_LOCUS6918</name>
</gene>
<evidence type="ECO:0000256" key="8">
    <source>
        <dbReference type="ARBA" id="ARBA00022701"/>
    </source>
</evidence>
<reference evidence="16" key="2">
    <citation type="submission" date="2022-10" db="EMBL/GenBank/DDBJ databases">
        <authorList>
            <consortium name="ENA_rothamsted_submissions"/>
            <consortium name="culmorum"/>
            <person name="King R."/>
        </authorList>
    </citation>
    <scope>NUCLEOTIDE SEQUENCE</scope>
</reference>
<evidence type="ECO:0000256" key="11">
    <source>
        <dbReference type="ARBA" id="ARBA00023212"/>
    </source>
</evidence>
<keyword evidence="10 13" id="KW-0175">Coiled coil</keyword>
<dbReference type="Proteomes" id="UP001153620">
    <property type="component" value="Chromosome 2"/>
</dbReference>
<organism evidence="16 17">
    <name type="scientific">Chironomus riparius</name>
    <dbReference type="NCBI Taxonomy" id="315576"/>
    <lineage>
        <taxon>Eukaryota</taxon>
        <taxon>Metazoa</taxon>
        <taxon>Ecdysozoa</taxon>
        <taxon>Arthropoda</taxon>
        <taxon>Hexapoda</taxon>
        <taxon>Insecta</taxon>
        <taxon>Pterygota</taxon>
        <taxon>Neoptera</taxon>
        <taxon>Endopterygota</taxon>
        <taxon>Diptera</taxon>
        <taxon>Nematocera</taxon>
        <taxon>Chironomoidea</taxon>
        <taxon>Chironomidae</taxon>
        <taxon>Chironominae</taxon>
        <taxon>Chironomus</taxon>
    </lineage>
</organism>
<comment type="similarity">
    <text evidence="3">Belongs to the hook family.</text>
</comment>
<feature type="coiled-coil region" evidence="13">
    <location>
        <begin position="516"/>
        <end position="557"/>
    </location>
</feature>
<keyword evidence="6" id="KW-0963">Cytoplasm</keyword>
<accession>A0A9N9RW94</accession>
<dbReference type="OrthoDB" id="49395at2759"/>
<feature type="domain" description="Calponin-homology (CH)" evidence="15">
    <location>
        <begin position="4"/>
        <end position="116"/>
    </location>
</feature>
<keyword evidence="17" id="KW-1185">Reference proteome</keyword>
<keyword evidence="8" id="KW-0493">Microtubule</keyword>
<dbReference type="InterPro" id="IPR018247">
    <property type="entry name" value="EF_Hand_1_Ca_BS"/>
</dbReference>
<dbReference type="GO" id="GO:0030705">
    <property type="term" value="P:cytoskeleton-dependent intracellular transport"/>
    <property type="evidence" value="ECO:0007669"/>
    <property type="project" value="InterPro"/>
</dbReference>
<evidence type="ECO:0000313" key="17">
    <source>
        <dbReference type="Proteomes" id="UP001153620"/>
    </source>
</evidence>
<proteinExistence type="inferred from homology"/>
<evidence type="ECO:0000256" key="10">
    <source>
        <dbReference type="ARBA" id="ARBA00023054"/>
    </source>
</evidence>
<keyword evidence="9" id="KW-0967">Endosome</keyword>
<evidence type="ECO:0000256" key="1">
    <source>
        <dbReference type="ARBA" id="ARBA00004177"/>
    </source>
</evidence>
<dbReference type="InterPro" id="IPR001715">
    <property type="entry name" value="CH_dom"/>
</dbReference>
<feature type="coiled-coil region" evidence="13">
    <location>
        <begin position="192"/>
        <end position="492"/>
    </location>
</feature>
<comment type="function">
    <text evidence="12">Involved in endocytic trafficking. Probably acts as a cytoskeletal linker protein that tethers endosome vesicles to the cytoskeleton.</text>
</comment>